<dbReference type="EMBL" id="GBXM01024495">
    <property type="protein sequence ID" value="JAH84082.1"/>
    <property type="molecule type" value="Transcribed_RNA"/>
</dbReference>
<name>A0A0E9W137_ANGAN</name>
<reference evidence="1" key="1">
    <citation type="submission" date="2014-11" db="EMBL/GenBank/DDBJ databases">
        <authorList>
            <person name="Amaro Gonzalez C."/>
        </authorList>
    </citation>
    <scope>NUCLEOTIDE SEQUENCE</scope>
</reference>
<organism evidence="1">
    <name type="scientific">Anguilla anguilla</name>
    <name type="common">European freshwater eel</name>
    <name type="synonym">Muraena anguilla</name>
    <dbReference type="NCBI Taxonomy" id="7936"/>
    <lineage>
        <taxon>Eukaryota</taxon>
        <taxon>Metazoa</taxon>
        <taxon>Chordata</taxon>
        <taxon>Craniata</taxon>
        <taxon>Vertebrata</taxon>
        <taxon>Euteleostomi</taxon>
        <taxon>Actinopterygii</taxon>
        <taxon>Neopterygii</taxon>
        <taxon>Teleostei</taxon>
        <taxon>Anguilliformes</taxon>
        <taxon>Anguillidae</taxon>
        <taxon>Anguilla</taxon>
    </lineage>
</organism>
<reference evidence="1" key="2">
    <citation type="journal article" date="2015" name="Fish Shellfish Immunol.">
        <title>Early steps in the European eel (Anguilla anguilla)-Vibrio vulnificus interaction in the gills: Role of the RtxA13 toxin.</title>
        <authorList>
            <person name="Callol A."/>
            <person name="Pajuelo D."/>
            <person name="Ebbesson L."/>
            <person name="Teles M."/>
            <person name="MacKenzie S."/>
            <person name="Amaro C."/>
        </authorList>
    </citation>
    <scope>NUCLEOTIDE SEQUENCE</scope>
</reference>
<dbReference type="AlphaFoldDB" id="A0A0E9W137"/>
<proteinExistence type="predicted"/>
<accession>A0A0E9W137</accession>
<sequence>MTDVWCGFAINGHFCRTGSVFWCNPRLVEHSAFKYVVFFIFNCCLLCEKVGCDTLRVGCCEL</sequence>
<evidence type="ECO:0000313" key="1">
    <source>
        <dbReference type="EMBL" id="JAH84082.1"/>
    </source>
</evidence>
<protein>
    <submittedName>
        <fullName evidence="1">Uncharacterized protein</fullName>
    </submittedName>
</protein>